<accession>A0A3D9BPX2</accession>
<organism evidence="1 2">
    <name type="scientific">Rhodosalinus sediminis</name>
    <dbReference type="NCBI Taxonomy" id="1940533"/>
    <lineage>
        <taxon>Bacteria</taxon>
        <taxon>Pseudomonadati</taxon>
        <taxon>Pseudomonadota</taxon>
        <taxon>Alphaproteobacteria</taxon>
        <taxon>Rhodobacterales</taxon>
        <taxon>Paracoccaceae</taxon>
        <taxon>Rhodosalinus</taxon>
    </lineage>
</organism>
<comment type="caution">
    <text evidence="1">The sequence shown here is derived from an EMBL/GenBank/DDBJ whole genome shotgun (WGS) entry which is preliminary data.</text>
</comment>
<reference evidence="1 2" key="1">
    <citation type="journal article" date="2017" name="Int. J. Syst. Evol. Microbiol.">
        <title>Rhodosalinus sediminis gen. nov., sp. nov., isolated from marine saltern.</title>
        <authorList>
            <person name="Guo L.Y."/>
            <person name="Ling S.K."/>
            <person name="Li C.M."/>
            <person name="Chen G.J."/>
            <person name="Du Z.J."/>
        </authorList>
    </citation>
    <scope>NUCLEOTIDE SEQUENCE [LARGE SCALE GENOMIC DNA]</scope>
    <source>
        <strain evidence="1 2">WDN1C137</strain>
    </source>
</reference>
<sequence>MSRESPPAPEPGSDPPRWAVAPGVWIVDDTPRWIDPPTVSAATILEVVDAAATQLFGYGARGPLERALGIRRYSVNQWIRREQIPSPSVVAWLARASSHPRPKELGQAIRLHLAAGDAAHDRLDEVAQVYLAPGVL</sequence>
<gene>
    <name evidence="1" type="ORF">DRV84_12100</name>
</gene>
<protein>
    <submittedName>
        <fullName evidence="1">Uncharacterized protein</fullName>
    </submittedName>
</protein>
<dbReference type="AlphaFoldDB" id="A0A3D9BPX2"/>
<evidence type="ECO:0000313" key="2">
    <source>
        <dbReference type="Proteomes" id="UP000257131"/>
    </source>
</evidence>
<evidence type="ECO:0000313" key="1">
    <source>
        <dbReference type="EMBL" id="REC55401.1"/>
    </source>
</evidence>
<dbReference type="EMBL" id="QOHR01000019">
    <property type="protein sequence ID" value="REC55401.1"/>
    <property type="molecule type" value="Genomic_DNA"/>
</dbReference>
<dbReference type="Proteomes" id="UP000257131">
    <property type="component" value="Unassembled WGS sequence"/>
</dbReference>
<name>A0A3D9BPX2_9RHOB</name>
<proteinExistence type="predicted"/>
<keyword evidence="2" id="KW-1185">Reference proteome</keyword>